<dbReference type="OrthoDB" id="3799035at2759"/>
<gene>
    <name evidence="2" type="ORF">PHISCL_04928</name>
</gene>
<evidence type="ECO:0000313" key="3">
    <source>
        <dbReference type="Proteomes" id="UP000266188"/>
    </source>
</evidence>
<dbReference type="Pfam" id="PF07727">
    <property type="entry name" value="RVT_2"/>
    <property type="match status" value="1"/>
</dbReference>
<dbReference type="STRING" id="2070753.A0A3A2ZHX8"/>
<dbReference type="Proteomes" id="UP000266188">
    <property type="component" value="Unassembled WGS sequence"/>
</dbReference>
<feature type="domain" description="Reverse transcriptase Ty1/copia-type" evidence="1">
    <location>
        <begin position="49"/>
        <end position="95"/>
    </location>
</feature>
<comment type="caution">
    <text evidence="2">The sequence shown here is derived from an EMBL/GenBank/DDBJ whole genome shotgun (WGS) entry which is preliminary data.</text>
</comment>
<sequence length="104" mass="12239">MREGMARIFDGDHSTTIEPSSYEEAIRSPEAENWKRAMDAEIEDLIKRHTWNLVDLPPGRKAIQGRWVYRVKIGHDNKISRFKARWVGKEFSQICLFKSYGNRD</sequence>
<dbReference type="InterPro" id="IPR013103">
    <property type="entry name" value="RVT_2"/>
</dbReference>
<accession>A0A3A2ZHX8</accession>
<dbReference type="AlphaFoldDB" id="A0A3A2ZHX8"/>
<name>A0A3A2ZHX8_9EURO</name>
<protein>
    <recommendedName>
        <fullName evidence="1">Reverse transcriptase Ty1/copia-type domain-containing protein</fullName>
    </recommendedName>
</protein>
<keyword evidence="3" id="KW-1185">Reference proteome</keyword>
<dbReference type="EMBL" id="MVGC01000154">
    <property type="protein sequence ID" value="RJE22712.1"/>
    <property type="molecule type" value="Genomic_DNA"/>
</dbReference>
<organism evidence="2 3">
    <name type="scientific">Aspergillus sclerotialis</name>
    <dbReference type="NCBI Taxonomy" id="2070753"/>
    <lineage>
        <taxon>Eukaryota</taxon>
        <taxon>Fungi</taxon>
        <taxon>Dikarya</taxon>
        <taxon>Ascomycota</taxon>
        <taxon>Pezizomycotina</taxon>
        <taxon>Eurotiomycetes</taxon>
        <taxon>Eurotiomycetidae</taxon>
        <taxon>Eurotiales</taxon>
        <taxon>Aspergillaceae</taxon>
        <taxon>Aspergillus</taxon>
        <taxon>Aspergillus subgen. Polypaecilum</taxon>
    </lineage>
</organism>
<reference evidence="3" key="1">
    <citation type="submission" date="2017-02" db="EMBL/GenBank/DDBJ databases">
        <authorList>
            <person name="Tafer H."/>
            <person name="Lopandic K."/>
        </authorList>
    </citation>
    <scope>NUCLEOTIDE SEQUENCE [LARGE SCALE GENOMIC DNA]</scope>
    <source>
        <strain evidence="3">CBS 366.77</strain>
    </source>
</reference>
<proteinExistence type="predicted"/>
<evidence type="ECO:0000313" key="2">
    <source>
        <dbReference type="EMBL" id="RJE22712.1"/>
    </source>
</evidence>
<evidence type="ECO:0000259" key="1">
    <source>
        <dbReference type="Pfam" id="PF07727"/>
    </source>
</evidence>